<accession>A0A8K0JWX7</accession>
<evidence type="ECO:0000313" key="1">
    <source>
        <dbReference type="EMBL" id="KAG8223664.1"/>
    </source>
</evidence>
<dbReference type="OrthoDB" id="5979489at2759"/>
<organism evidence="1 2">
    <name type="scientific">Ladona fulva</name>
    <name type="common">Scarce chaser dragonfly</name>
    <name type="synonym">Libellula fulva</name>
    <dbReference type="NCBI Taxonomy" id="123851"/>
    <lineage>
        <taxon>Eukaryota</taxon>
        <taxon>Metazoa</taxon>
        <taxon>Ecdysozoa</taxon>
        <taxon>Arthropoda</taxon>
        <taxon>Hexapoda</taxon>
        <taxon>Insecta</taxon>
        <taxon>Pterygota</taxon>
        <taxon>Palaeoptera</taxon>
        <taxon>Odonata</taxon>
        <taxon>Epiprocta</taxon>
        <taxon>Anisoptera</taxon>
        <taxon>Libelluloidea</taxon>
        <taxon>Libellulidae</taxon>
        <taxon>Ladona</taxon>
    </lineage>
</organism>
<reference evidence="1" key="1">
    <citation type="submission" date="2013-04" db="EMBL/GenBank/DDBJ databases">
        <authorList>
            <person name="Qu J."/>
            <person name="Murali S.C."/>
            <person name="Bandaranaike D."/>
            <person name="Bellair M."/>
            <person name="Blankenburg K."/>
            <person name="Chao H."/>
            <person name="Dinh H."/>
            <person name="Doddapaneni H."/>
            <person name="Downs B."/>
            <person name="Dugan-Rocha S."/>
            <person name="Elkadiri S."/>
            <person name="Gnanaolivu R.D."/>
            <person name="Hernandez B."/>
            <person name="Javaid M."/>
            <person name="Jayaseelan J.C."/>
            <person name="Lee S."/>
            <person name="Li M."/>
            <person name="Ming W."/>
            <person name="Munidasa M."/>
            <person name="Muniz J."/>
            <person name="Nguyen L."/>
            <person name="Ongeri F."/>
            <person name="Osuji N."/>
            <person name="Pu L.-L."/>
            <person name="Puazo M."/>
            <person name="Qu C."/>
            <person name="Quiroz J."/>
            <person name="Raj R."/>
            <person name="Weissenberger G."/>
            <person name="Xin Y."/>
            <person name="Zou X."/>
            <person name="Han Y."/>
            <person name="Richards S."/>
            <person name="Worley K."/>
            <person name="Muzny D."/>
            <person name="Gibbs R."/>
        </authorList>
    </citation>
    <scope>NUCLEOTIDE SEQUENCE</scope>
    <source>
        <strain evidence="1">Sampled in the wild</strain>
    </source>
</reference>
<gene>
    <name evidence="1" type="ORF">J437_LFUL001771</name>
</gene>
<sequence length="120" mass="13841">MTLLSLYIDAQQIPSKPQQMDFTNSKLHVMAYHTLFSGTGIHFLNEGNDISREIYAHGYCLTAFDLSPDLSSKLHLHWNLIRQGSLRLDVQFEQALLETLACVIYGEFDKIIEIDRRRNV</sequence>
<keyword evidence="2" id="KW-1185">Reference proteome</keyword>
<protein>
    <submittedName>
        <fullName evidence="1">Uncharacterized protein</fullName>
    </submittedName>
</protein>
<dbReference type="EMBL" id="KZ308169">
    <property type="protein sequence ID" value="KAG8223664.1"/>
    <property type="molecule type" value="Genomic_DNA"/>
</dbReference>
<proteinExistence type="predicted"/>
<comment type="caution">
    <text evidence="1">The sequence shown here is derived from an EMBL/GenBank/DDBJ whole genome shotgun (WGS) entry which is preliminary data.</text>
</comment>
<reference evidence="1" key="2">
    <citation type="submission" date="2017-10" db="EMBL/GenBank/DDBJ databases">
        <title>Ladona fulva Genome sequencing and assembly.</title>
        <authorList>
            <person name="Murali S."/>
            <person name="Richards S."/>
            <person name="Bandaranaike D."/>
            <person name="Bellair M."/>
            <person name="Blankenburg K."/>
            <person name="Chao H."/>
            <person name="Dinh H."/>
            <person name="Doddapaneni H."/>
            <person name="Dugan-Rocha S."/>
            <person name="Elkadiri S."/>
            <person name="Gnanaolivu R."/>
            <person name="Hernandez B."/>
            <person name="Skinner E."/>
            <person name="Javaid M."/>
            <person name="Lee S."/>
            <person name="Li M."/>
            <person name="Ming W."/>
            <person name="Munidasa M."/>
            <person name="Muniz J."/>
            <person name="Nguyen L."/>
            <person name="Hughes D."/>
            <person name="Osuji N."/>
            <person name="Pu L.-L."/>
            <person name="Puazo M."/>
            <person name="Qu C."/>
            <person name="Quiroz J."/>
            <person name="Raj R."/>
            <person name="Weissenberger G."/>
            <person name="Xin Y."/>
            <person name="Zou X."/>
            <person name="Han Y."/>
            <person name="Worley K."/>
            <person name="Muzny D."/>
            <person name="Gibbs R."/>
        </authorList>
    </citation>
    <scope>NUCLEOTIDE SEQUENCE</scope>
    <source>
        <strain evidence="1">Sampled in the wild</strain>
    </source>
</reference>
<dbReference type="Proteomes" id="UP000792457">
    <property type="component" value="Unassembled WGS sequence"/>
</dbReference>
<evidence type="ECO:0000313" key="2">
    <source>
        <dbReference type="Proteomes" id="UP000792457"/>
    </source>
</evidence>
<dbReference type="AlphaFoldDB" id="A0A8K0JWX7"/>
<name>A0A8K0JWX7_LADFU</name>